<keyword evidence="3" id="KW-1185">Reference proteome</keyword>
<dbReference type="Gene3D" id="4.10.60.10">
    <property type="entry name" value="Zinc finger, CCHC-type"/>
    <property type="match status" value="1"/>
</dbReference>
<dbReference type="InterPro" id="IPR001878">
    <property type="entry name" value="Znf_CCHC"/>
</dbReference>
<feature type="domain" description="CCHC-type" evidence="1">
    <location>
        <begin position="1"/>
        <end position="15"/>
    </location>
</feature>
<protein>
    <recommendedName>
        <fullName evidence="1">CCHC-type domain-containing protein</fullName>
    </recommendedName>
</protein>
<comment type="caution">
    <text evidence="2">The sequence shown here is derived from an EMBL/GenBank/DDBJ whole genome shotgun (WGS) entry which is preliminary data.</text>
</comment>
<evidence type="ECO:0000259" key="1">
    <source>
        <dbReference type="Pfam" id="PF00098"/>
    </source>
</evidence>
<feature type="non-terminal residue" evidence="2">
    <location>
        <position position="1"/>
    </location>
</feature>
<reference evidence="2 3" key="1">
    <citation type="submission" date="2022-05" db="EMBL/GenBank/DDBJ databases">
        <authorList>
            <consortium name="Genoscope - CEA"/>
            <person name="William W."/>
        </authorList>
    </citation>
    <scope>NUCLEOTIDE SEQUENCE [LARGE SCALE GENOMIC DNA]</scope>
</reference>
<evidence type="ECO:0000313" key="3">
    <source>
        <dbReference type="Proteomes" id="UP001159428"/>
    </source>
</evidence>
<gene>
    <name evidence="2" type="ORF">PMEA_00023131</name>
</gene>
<dbReference type="Pfam" id="PF00098">
    <property type="entry name" value="zf-CCHC"/>
    <property type="match status" value="1"/>
</dbReference>
<sequence>KTCFSCGQEGHFSQDKRCSARGQACRTRGTKDHFKDKCPQLYQRGDFATPGHQLRPDYAFSVEQLDDCKEQRSALVTLVIGGVDVPDVLIDSGASCNVMGQRIWELLKQKGIKCESRKSARELFVYGGVEPLPTLGTFTVDVAQAGFKDGNKADFVVVGGDGRTLLVRETAETLNLLRVGPFQANSVDSGRPDSRRSATALLGKAYADLKRGATPKSIRVGDTVLLEAEKTNKLSTNFNPDPFEFVHDTGSEVTLRNGAGVELKRNTVFIKRYNVRKDVTNGDED</sequence>
<organism evidence="2 3">
    <name type="scientific">Pocillopora meandrina</name>
    <dbReference type="NCBI Taxonomy" id="46732"/>
    <lineage>
        <taxon>Eukaryota</taxon>
        <taxon>Metazoa</taxon>
        <taxon>Cnidaria</taxon>
        <taxon>Anthozoa</taxon>
        <taxon>Hexacorallia</taxon>
        <taxon>Scleractinia</taxon>
        <taxon>Astrocoeniina</taxon>
        <taxon>Pocilloporidae</taxon>
        <taxon>Pocillopora</taxon>
    </lineage>
</organism>
<name>A0AAU9XIE5_9CNID</name>
<feature type="non-terminal residue" evidence="2">
    <location>
        <position position="285"/>
    </location>
</feature>
<dbReference type="EMBL" id="CALNXJ010000042">
    <property type="protein sequence ID" value="CAH3146870.1"/>
    <property type="molecule type" value="Genomic_DNA"/>
</dbReference>
<evidence type="ECO:0000313" key="2">
    <source>
        <dbReference type="EMBL" id="CAH3146870.1"/>
    </source>
</evidence>
<dbReference type="Proteomes" id="UP001159428">
    <property type="component" value="Unassembled WGS sequence"/>
</dbReference>
<proteinExistence type="predicted"/>
<accession>A0AAU9XIE5</accession>
<dbReference type="GO" id="GO:0003676">
    <property type="term" value="F:nucleic acid binding"/>
    <property type="evidence" value="ECO:0007669"/>
    <property type="project" value="InterPro"/>
</dbReference>
<dbReference type="GO" id="GO:0008270">
    <property type="term" value="F:zinc ion binding"/>
    <property type="evidence" value="ECO:0007669"/>
    <property type="project" value="InterPro"/>
</dbReference>
<dbReference type="AlphaFoldDB" id="A0AAU9XIE5"/>